<proteinExistence type="predicted"/>
<name>A0A517LKI8_9PEZI</name>
<evidence type="ECO:0000313" key="2">
    <source>
        <dbReference type="EMBL" id="QDS76153.1"/>
    </source>
</evidence>
<protein>
    <submittedName>
        <fullName evidence="2">Uncharacterized protein</fullName>
    </submittedName>
</protein>
<reference evidence="2 3" key="1">
    <citation type="submission" date="2019-07" db="EMBL/GenBank/DDBJ databases">
        <title>Finished genome of Venturia effusa.</title>
        <authorList>
            <person name="Young C.A."/>
            <person name="Cox M.P."/>
            <person name="Ganley A.R.D."/>
            <person name="David W.J."/>
        </authorList>
    </citation>
    <scope>NUCLEOTIDE SEQUENCE [LARGE SCALE GENOMIC DNA]</scope>
    <source>
        <strain evidence="3">albino</strain>
    </source>
</reference>
<organism evidence="2 3">
    <name type="scientific">Venturia effusa</name>
    <dbReference type="NCBI Taxonomy" id="50376"/>
    <lineage>
        <taxon>Eukaryota</taxon>
        <taxon>Fungi</taxon>
        <taxon>Dikarya</taxon>
        <taxon>Ascomycota</taxon>
        <taxon>Pezizomycotina</taxon>
        <taxon>Dothideomycetes</taxon>
        <taxon>Pleosporomycetidae</taxon>
        <taxon>Venturiales</taxon>
        <taxon>Venturiaceae</taxon>
        <taxon>Venturia</taxon>
    </lineage>
</organism>
<feature type="region of interest" description="Disordered" evidence="1">
    <location>
        <begin position="1"/>
        <end position="35"/>
    </location>
</feature>
<dbReference type="OrthoDB" id="3930902at2759"/>
<feature type="compositionally biased region" description="Low complexity" evidence="1">
    <location>
        <begin position="1"/>
        <end position="25"/>
    </location>
</feature>
<gene>
    <name evidence="2" type="ORF">FKW77_007428</name>
</gene>
<keyword evidence="3" id="KW-1185">Reference proteome</keyword>
<dbReference type="AlphaFoldDB" id="A0A517LKI8"/>
<evidence type="ECO:0000256" key="1">
    <source>
        <dbReference type="SAM" id="MobiDB-lite"/>
    </source>
</evidence>
<dbReference type="Proteomes" id="UP000316270">
    <property type="component" value="Chromosome 14"/>
</dbReference>
<sequence>MSSSILSNPSKNKTTKTKPTSKTLPSPDPNQSPTLLHQTRFSHILAHCRQIWAPHTDFDLACNWVNLDNVQGWSIEIRKAYGDAVHVKEFWTMPKKTEEKAWGAMEGILGGWG</sequence>
<evidence type="ECO:0000313" key="3">
    <source>
        <dbReference type="Proteomes" id="UP000316270"/>
    </source>
</evidence>
<accession>A0A517LKI8</accession>
<dbReference type="EMBL" id="CP042198">
    <property type="protein sequence ID" value="QDS76153.1"/>
    <property type="molecule type" value="Genomic_DNA"/>
</dbReference>